<reference evidence="1" key="2">
    <citation type="submission" date="2011-02" db="EMBL/GenBank/DDBJ databases">
        <authorList>
            <person name="MacLean D."/>
        </authorList>
    </citation>
    <scope>NUCLEOTIDE SEQUENCE</scope>
</reference>
<proteinExistence type="predicted"/>
<sequence>MDVQLQDTDSRVIRLLTDFHATLDAQDMDGFAENEPGESVHILVRALEPIAFRQTVQFQLKKSIDKTLQNSFPAFVDWLTENLRPDQAARNTSLEIFEKNQKEGFKFVSETHRISQCPDASQKEIKQITSKNGFQNKGKYNPAIMVARESDNADVSLVGIVCGVLKVRVTPESGADTSIVNRKVMDQLRARGTWVDAGPLTTPLKVEGINSDALITEEQCKMLDCSAVHSKICWASPFGRDIMSHLGYSPQQMLCDAVQKNHEWDSSLPPNNNSIARAMIAIKETQPTCEKFMAGEYLSDMPEDICFPDINEIRAPHSMAEVTVALRL</sequence>
<reference evidence="1" key="1">
    <citation type="journal article" date="2011" name="PLoS Biol.">
        <title>Gene gain and loss during evolution of obligate parasitism in the white rust pathogen of Arabidopsis thaliana.</title>
        <authorList>
            <person name="Kemen E."/>
            <person name="Gardiner A."/>
            <person name="Schultz-Larsen T."/>
            <person name="Kemen A.C."/>
            <person name="Balmuth A.L."/>
            <person name="Robert-Seilaniantz A."/>
            <person name="Bailey K."/>
            <person name="Holub E."/>
            <person name="Studholme D.J."/>
            <person name="Maclean D."/>
            <person name="Jones J.D."/>
        </authorList>
    </citation>
    <scope>NUCLEOTIDE SEQUENCE</scope>
</reference>
<dbReference type="AlphaFoldDB" id="F0WQC6"/>
<name>F0WQC6_9STRA</name>
<organism evidence="1">
    <name type="scientific">Albugo laibachii Nc14</name>
    <dbReference type="NCBI Taxonomy" id="890382"/>
    <lineage>
        <taxon>Eukaryota</taxon>
        <taxon>Sar</taxon>
        <taxon>Stramenopiles</taxon>
        <taxon>Oomycota</taxon>
        <taxon>Peronosporomycetes</taxon>
        <taxon>Albuginales</taxon>
        <taxon>Albuginaceae</taxon>
        <taxon>Albugo</taxon>
    </lineage>
</organism>
<protein>
    <submittedName>
        <fullName evidence="1">AlNc14C197G8606 protein</fullName>
    </submittedName>
</protein>
<accession>F0WQC6</accession>
<gene>
    <name evidence="1" type="primary">AlNc14C197G8606</name>
    <name evidence="1" type="ORF">ALNC14_096780</name>
</gene>
<dbReference type="EMBL" id="FR824242">
    <property type="protein sequence ID" value="CCA23534.1"/>
    <property type="molecule type" value="Genomic_DNA"/>
</dbReference>
<dbReference type="HOGENOM" id="CLU_848412_0_0_1"/>
<evidence type="ECO:0000313" key="1">
    <source>
        <dbReference type="EMBL" id="CCA23534.1"/>
    </source>
</evidence>